<name>A0A2A6CW53_PRIPA</name>
<reference evidence="1" key="2">
    <citation type="submission" date="2022-06" db="UniProtKB">
        <authorList>
            <consortium name="EnsemblMetazoa"/>
        </authorList>
    </citation>
    <scope>IDENTIFICATION</scope>
    <source>
        <strain evidence="1">PS312</strain>
    </source>
</reference>
<proteinExistence type="predicted"/>
<accession>A0A2A6CW53</accession>
<evidence type="ECO:0000313" key="2">
    <source>
        <dbReference type="Proteomes" id="UP000005239"/>
    </source>
</evidence>
<dbReference type="Proteomes" id="UP000005239">
    <property type="component" value="Unassembled WGS sequence"/>
</dbReference>
<evidence type="ECO:0000313" key="1">
    <source>
        <dbReference type="EnsemblMetazoa" id="PPA31282.1"/>
    </source>
</evidence>
<accession>A0A8R1YLU4</accession>
<sequence length="125" mass="14087">MTQRCCCGCCQVMTVAKTQAVVLSMASIALFSFMIAYYEYVSLEARIGVVRFFVIIVLHRCQHMTLCLFELIAAVLVFIACKKYKERLMIPMLVYCVGASSDLPRCSFHPVLHPLPISISSGRKR</sequence>
<gene>
    <name evidence="1" type="primary">WBGene00204147</name>
</gene>
<keyword evidence="2" id="KW-1185">Reference proteome</keyword>
<reference evidence="2" key="1">
    <citation type="journal article" date="2008" name="Nat. Genet.">
        <title>The Pristionchus pacificus genome provides a unique perspective on nematode lifestyle and parasitism.</title>
        <authorList>
            <person name="Dieterich C."/>
            <person name="Clifton S.W."/>
            <person name="Schuster L.N."/>
            <person name="Chinwalla A."/>
            <person name="Delehaunty K."/>
            <person name="Dinkelacker I."/>
            <person name="Fulton L."/>
            <person name="Fulton R."/>
            <person name="Godfrey J."/>
            <person name="Minx P."/>
            <person name="Mitreva M."/>
            <person name="Roeseler W."/>
            <person name="Tian H."/>
            <person name="Witte H."/>
            <person name="Yang S.P."/>
            <person name="Wilson R.K."/>
            <person name="Sommer R.J."/>
        </authorList>
    </citation>
    <scope>NUCLEOTIDE SEQUENCE [LARGE SCALE GENOMIC DNA]</scope>
    <source>
        <strain evidence="2">PS312</strain>
    </source>
</reference>
<organism evidence="1 2">
    <name type="scientific">Pristionchus pacificus</name>
    <name type="common">Parasitic nematode worm</name>
    <dbReference type="NCBI Taxonomy" id="54126"/>
    <lineage>
        <taxon>Eukaryota</taxon>
        <taxon>Metazoa</taxon>
        <taxon>Ecdysozoa</taxon>
        <taxon>Nematoda</taxon>
        <taxon>Chromadorea</taxon>
        <taxon>Rhabditida</taxon>
        <taxon>Rhabditina</taxon>
        <taxon>Diplogasteromorpha</taxon>
        <taxon>Diplogasteroidea</taxon>
        <taxon>Neodiplogasteridae</taxon>
        <taxon>Pristionchus</taxon>
    </lineage>
</organism>
<dbReference type="EnsemblMetazoa" id="PPA31282.1">
    <property type="protein sequence ID" value="PPA31282.1"/>
    <property type="gene ID" value="WBGene00204147"/>
</dbReference>
<protein>
    <submittedName>
        <fullName evidence="1">Uncharacterized protein</fullName>
    </submittedName>
</protein>
<dbReference type="AlphaFoldDB" id="A0A2A6CW53"/>